<dbReference type="EC" id="2.1.1.211" evidence="11"/>
<protein>
    <recommendedName>
        <fullName evidence="11">tRNA (uracil-O(2)-)-methyltransferase</fullName>
        <ecNumber evidence="11">2.1.1.211</ecNumber>
    </recommendedName>
</protein>
<dbReference type="STRING" id="136037.A0A067RAV4"/>
<evidence type="ECO:0000256" key="10">
    <source>
        <dbReference type="PROSITE-ProRule" id="PRU00723"/>
    </source>
</evidence>
<evidence type="ECO:0000259" key="12">
    <source>
        <dbReference type="PROSITE" id="PS50103"/>
    </source>
</evidence>
<keyword evidence="4 11" id="KW-0963">Cytoplasm</keyword>
<evidence type="ECO:0000256" key="6">
    <source>
        <dbReference type="ARBA" id="ARBA00022679"/>
    </source>
</evidence>
<reference evidence="13 14" key="1">
    <citation type="journal article" date="2014" name="Nat. Commun.">
        <title>Molecular traces of alternative social organization in a termite genome.</title>
        <authorList>
            <person name="Terrapon N."/>
            <person name="Li C."/>
            <person name="Robertson H.M."/>
            <person name="Ji L."/>
            <person name="Meng X."/>
            <person name="Booth W."/>
            <person name="Chen Z."/>
            <person name="Childers C.P."/>
            <person name="Glastad K.M."/>
            <person name="Gokhale K."/>
            <person name="Gowin J."/>
            <person name="Gronenberg W."/>
            <person name="Hermansen R.A."/>
            <person name="Hu H."/>
            <person name="Hunt B.G."/>
            <person name="Huylmans A.K."/>
            <person name="Khalil S.M."/>
            <person name="Mitchell R.D."/>
            <person name="Munoz-Torres M.C."/>
            <person name="Mustard J.A."/>
            <person name="Pan H."/>
            <person name="Reese J.T."/>
            <person name="Scharf M.E."/>
            <person name="Sun F."/>
            <person name="Vogel H."/>
            <person name="Xiao J."/>
            <person name="Yang W."/>
            <person name="Yang Z."/>
            <person name="Yang Z."/>
            <person name="Zhou J."/>
            <person name="Zhu J."/>
            <person name="Brent C.S."/>
            <person name="Elsik C.G."/>
            <person name="Goodisman M.A."/>
            <person name="Liberles D.A."/>
            <person name="Roe R.M."/>
            <person name="Vargo E.L."/>
            <person name="Vilcinskas A."/>
            <person name="Wang J."/>
            <person name="Bornberg-Bauer E."/>
            <person name="Korb J."/>
            <person name="Zhang G."/>
            <person name="Liebig J."/>
        </authorList>
    </citation>
    <scope>NUCLEOTIDE SEQUENCE [LARGE SCALE GENOMIC DNA]</scope>
    <source>
        <tissue evidence="13">Whole organism</tissue>
    </source>
</reference>
<proteinExistence type="inferred from homology"/>
<dbReference type="GO" id="GO:0141101">
    <property type="term" value="F:tRNA(Ser) (uridine(44)-2'-O-)-methyltransferase activity"/>
    <property type="evidence" value="ECO:0007669"/>
    <property type="project" value="UniProtKB-EC"/>
</dbReference>
<evidence type="ECO:0000256" key="1">
    <source>
        <dbReference type="ARBA" id="ARBA00002778"/>
    </source>
</evidence>
<dbReference type="GO" id="GO:0005737">
    <property type="term" value="C:cytoplasm"/>
    <property type="evidence" value="ECO:0007669"/>
    <property type="project" value="UniProtKB-SubCell"/>
</dbReference>
<evidence type="ECO:0000313" key="13">
    <source>
        <dbReference type="EMBL" id="KDR16845.1"/>
    </source>
</evidence>
<sequence>MWPTSSVCRKIMNSQISPLKLVYLKHKKEIVLAIKTENSSCISSVDWIKAYLFPKIIKWAETADVKNESSGLVTSSITLVNIAKYSKMYQELKKKYALQMVQIWPENTDPLKFVYEDVAIATYLLLLWEQERLQRGTPDAYQTFVDLGCGNGLLVHILSSEGHQGVGLDVRKRKIWDLYPSSTKLQVQSIFPSAECLFPEADWLIGNHSDELTPWIPIIAARSSRSCRFFLLPCCCYELNGQKYQRNNSSHSQYMDYLDYIYKLCKVCGFTTKIDRLRIPSTKRICLVGCERNYPEHKSLKMDRDIQFLIDSKTSKRMEATIGELSGCSEIKGSTNKWVQDVRIREKEEKVRNCTQLHRGFVEEILKLVTEQLLSKHYYILVSSMEGEKRLWNAGEKMLLAELASLIPREKLKQLKNECGGVQTLLKNNGYVFLVEHGYVQLRVPSVNASFQENKPISRRKRHSPGNIRNVSRKQKLCWFHFNHPDGCPLSDDDCSYRHG</sequence>
<keyword evidence="5 11" id="KW-0489">Methyltransferase</keyword>
<gene>
    <name evidence="13" type="ORF">L798_09367</name>
</gene>
<accession>A0A067RAV4</accession>
<evidence type="ECO:0000313" key="14">
    <source>
        <dbReference type="Proteomes" id="UP000027135"/>
    </source>
</evidence>
<evidence type="ECO:0000256" key="2">
    <source>
        <dbReference type="ARBA" id="ARBA00004496"/>
    </source>
</evidence>
<dbReference type="GO" id="GO:0008270">
    <property type="term" value="F:zinc ion binding"/>
    <property type="evidence" value="ECO:0007669"/>
    <property type="project" value="UniProtKB-KW"/>
</dbReference>
<feature type="domain" description="C3H1-type" evidence="12">
    <location>
        <begin position="472"/>
        <end position="500"/>
    </location>
</feature>
<dbReference type="EMBL" id="KK852772">
    <property type="protein sequence ID" value="KDR16845.1"/>
    <property type="molecule type" value="Genomic_DNA"/>
</dbReference>
<dbReference type="InterPro" id="IPR011671">
    <property type="entry name" value="tRNA_uracil_MeTrfase"/>
</dbReference>
<dbReference type="FunCoup" id="A0A067RAV4">
    <property type="interactions" value="1358"/>
</dbReference>
<dbReference type="PROSITE" id="PS50103">
    <property type="entry name" value="ZF_C3H1"/>
    <property type="match status" value="1"/>
</dbReference>
<feature type="zinc finger region" description="C3H1-type" evidence="10">
    <location>
        <begin position="472"/>
        <end position="500"/>
    </location>
</feature>
<keyword evidence="8 11" id="KW-0819">tRNA processing</keyword>
<evidence type="ECO:0000256" key="8">
    <source>
        <dbReference type="ARBA" id="ARBA00022694"/>
    </source>
</evidence>
<dbReference type="AlphaFoldDB" id="A0A067RAV4"/>
<evidence type="ECO:0000256" key="4">
    <source>
        <dbReference type="ARBA" id="ARBA00022490"/>
    </source>
</evidence>
<evidence type="ECO:0000256" key="3">
    <source>
        <dbReference type="ARBA" id="ARBA00009056"/>
    </source>
</evidence>
<dbReference type="Pfam" id="PF07757">
    <property type="entry name" value="AdoMet_MTase"/>
    <property type="match status" value="1"/>
</dbReference>
<dbReference type="PANTHER" id="PTHR21210">
    <property type="entry name" value="TRNA (URACIL-O(2)-)-METHYLTRANSFERASE-RELATED"/>
    <property type="match status" value="1"/>
</dbReference>
<dbReference type="SUPFAM" id="SSF53335">
    <property type="entry name" value="S-adenosyl-L-methionine-dependent methyltransferases"/>
    <property type="match status" value="1"/>
</dbReference>
<dbReference type="InParanoid" id="A0A067RAV4"/>
<dbReference type="Gene3D" id="3.40.50.150">
    <property type="entry name" value="Vaccinia Virus protein VP39"/>
    <property type="match status" value="1"/>
</dbReference>
<comment type="catalytic activity">
    <reaction evidence="9 11">
        <text>uridine(44) in tRNA(Ser) + S-adenosyl-L-methionine = 2'-O-methyluridine(44) in tRNA(Ser) + S-adenosyl-L-homocysteine + H(+)</text>
        <dbReference type="Rhea" id="RHEA:43100"/>
        <dbReference type="Rhea" id="RHEA-COMP:10339"/>
        <dbReference type="Rhea" id="RHEA-COMP:10340"/>
        <dbReference type="ChEBI" id="CHEBI:15378"/>
        <dbReference type="ChEBI" id="CHEBI:57856"/>
        <dbReference type="ChEBI" id="CHEBI:59789"/>
        <dbReference type="ChEBI" id="CHEBI:65315"/>
        <dbReference type="ChEBI" id="CHEBI:74478"/>
        <dbReference type="EC" id="2.1.1.211"/>
    </reaction>
</comment>
<keyword evidence="7 11" id="KW-0949">S-adenosyl-L-methionine</keyword>
<keyword evidence="10" id="KW-0862">Zinc</keyword>
<comment type="function">
    <text evidence="11">Adenosyl-L-methionine (AdoMet)-dependent tRNA (uracil-O(2)-)-methyltransferase.</text>
</comment>
<dbReference type="OMA" id="CFFKLHH"/>
<evidence type="ECO:0000256" key="11">
    <source>
        <dbReference type="RuleBase" id="RU368004"/>
    </source>
</evidence>
<keyword evidence="10" id="KW-0863">Zinc-finger</keyword>
<evidence type="ECO:0000256" key="5">
    <source>
        <dbReference type="ARBA" id="ARBA00022603"/>
    </source>
</evidence>
<comment type="similarity">
    <text evidence="3 11">Belongs to the TRM44 family.</text>
</comment>
<keyword evidence="10" id="KW-0479">Metal-binding</keyword>
<organism evidence="13 14">
    <name type="scientific">Zootermopsis nevadensis</name>
    <name type="common">Dampwood termite</name>
    <dbReference type="NCBI Taxonomy" id="136037"/>
    <lineage>
        <taxon>Eukaryota</taxon>
        <taxon>Metazoa</taxon>
        <taxon>Ecdysozoa</taxon>
        <taxon>Arthropoda</taxon>
        <taxon>Hexapoda</taxon>
        <taxon>Insecta</taxon>
        <taxon>Pterygota</taxon>
        <taxon>Neoptera</taxon>
        <taxon>Polyneoptera</taxon>
        <taxon>Dictyoptera</taxon>
        <taxon>Blattodea</taxon>
        <taxon>Blattoidea</taxon>
        <taxon>Termitoidae</taxon>
        <taxon>Termopsidae</taxon>
        <taxon>Zootermopsis</taxon>
    </lineage>
</organism>
<name>A0A067RAV4_ZOONE</name>
<evidence type="ECO:0000256" key="9">
    <source>
        <dbReference type="ARBA" id="ARBA00047957"/>
    </source>
</evidence>
<evidence type="ECO:0000256" key="7">
    <source>
        <dbReference type="ARBA" id="ARBA00022691"/>
    </source>
</evidence>
<keyword evidence="6 11" id="KW-0808">Transferase</keyword>
<dbReference type="InterPro" id="IPR000571">
    <property type="entry name" value="Znf_CCCH"/>
</dbReference>
<comment type="subcellular location">
    <subcellularLocation>
        <location evidence="2 11">Cytoplasm</location>
    </subcellularLocation>
</comment>
<dbReference type="InterPro" id="IPR029063">
    <property type="entry name" value="SAM-dependent_MTases_sf"/>
</dbReference>
<dbReference type="GO" id="GO:0030488">
    <property type="term" value="P:tRNA methylation"/>
    <property type="evidence" value="ECO:0007669"/>
    <property type="project" value="UniProtKB-UniRule"/>
</dbReference>
<dbReference type="eggNOG" id="KOG3790">
    <property type="taxonomic scope" value="Eukaryota"/>
</dbReference>
<comment type="function">
    <text evidence="1">Probable adenosyl-L-methionine (AdoMet)-dependent tRNA (uracil-O(2)-)-methyltransferase.</text>
</comment>
<dbReference type="PANTHER" id="PTHR21210:SF0">
    <property type="entry name" value="TRNA (URACIL-O(2)-)-METHYLTRANSFERASE-RELATED"/>
    <property type="match status" value="1"/>
</dbReference>
<dbReference type="Proteomes" id="UP000027135">
    <property type="component" value="Unassembled WGS sequence"/>
</dbReference>
<keyword evidence="14" id="KW-1185">Reference proteome</keyword>